<protein>
    <submittedName>
        <fullName evidence="1">7888_t:CDS:1</fullName>
    </submittedName>
</protein>
<gene>
    <name evidence="1" type="ORF">SCALOS_LOCUS8243</name>
</gene>
<feature type="non-terminal residue" evidence="1">
    <location>
        <position position="191"/>
    </location>
</feature>
<sequence length="191" mass="22455">MGKSKPGYYAVRVGRRQGIYLTWEDCRSQVNRFSNAKYKKFDYKDQAEQYIKGEKEIINIDSNTLQVWTDGSAFDNGSNNARAEIFAVIRALEVCEDKRKKLEIITDSKYVINAYEKWINKWEKNGWMTSCNTSVKNKDLFIRLKRLIENRIKTVKLVHVRGHQGNYGNEQVDKLAKQESLKEYVKEIEKK</sequence>
<accession>A0ACA9NER4</accession>
<evidence type="ECO:0000313" key="2">
    <source>
        <dbReference type="Proteomes" id="UP000789860"/>
    </source>
</evidence>
<reference evidence="1" key="1">
    <citation type="submission" date="2021-06" db="EMBL/GenBank/DDBJ databases">
        <authorList>
            <person name="Kallberg Y."/>
            <person name="Tangrot J."/>
            <person name="Rosling A."/>
        </authorList>
    </citation>
    <scope>NUCLEOTIDE SEQUENCE</scope>
    <source>
        <strain evidence="1">AU212A</strain>
    </source>
</reference>
<comment type="caution">
    <text evidence="1">The sequence shown here is derived from an EMBL/GenBank/DDBJ whole genome shotgun (WGS) entry which is preliminary data.</text>
</comment>
<keyword evidence="2" id="KW-1185">Reference proteome</keyword>
<evidence type="ECO:0000313" key="1">
    <source>
        <dbReference type="EMBL" id="CAG8638712.1"/>
    </source>
</evidence>
<proteinExistence type="predicted"/>
<name>A0ACA9NER4_9GLOM</name>
<dbReference type="EMBL" id="CAJVPM010021137">
    <property type="protein sequence ID" value="CAG8638712.1"/>
    <property type="molecule type" value="Genomic_DNA"/>
</dbReference>
<dbReference type="Proteomes" id="UP000789860">
    <property type="component" value="Unassembled WGS sequence"/>
</dbReference>
<organism evidence="1 2">
    <name type="scientific">Scutellospora calospora</name>
    <dbReference type="NCBI Taxonomy" id="85575"/>
    <lineage>
        <taxon>Eukaryota</taxon>
        <taxon>Fungi</taxon>
        <taxon>Fungi incertae sedis</taxon>
        <taxon>Mucoromycota</taxon>
        <taxon>Glomeromycotina</taxon>
        <taxon>Glomeromycetes</taxon>
        <taxon>Diversisporales</taxon>
        <taxon>Gigasporaceae</taxon>
        <taxon>Scutellospora</taxon>
    </lineage>
</organism>